<keyword evidence="2 5" id="KW-0808">Transferase</keyword>
<reference evidence="6" key="1">
    <citation type="submission" date="2016-02" db="EMBL/GenBank/DDBJ databases">
        <authorList>
            <person name="Holder M.E."/>
            <person name="Ajami N.J."/>
            <person name="Petrosino J.F."/>
        </authorList>
    </citation>
    <scope>NUCLEOTIDE SEQUENCE [LARGE SCALE GENOMIC DNA]</scope>
    <source>
        <strain evidence="6">CCUG 36733</strain>
    </source>
</reference>
<evidence type="ECO:0000259" key="4">
    <source>
        <dbReference type="Pfam" id="PF13649"/>
    </source>
</evidence>
<dbReference type="OrthoDB" id="6064711at2"/>
<evidence type="ECO:0000256" key="2">
    <source>
        <dbReference type="ARBA" id="ARBA00022679"/>
    </source>
</evidence>
<dbReference type="PANTHER" id="PTHR43464:SF19">
    <property type="entry name" value="UBIQUINONE BIOSYNTHESIS O-METHYLTRANSFERASE, MITOCHONDRIAL"/>
    <property type="match status" value="1"/>
</dbReference>
<evidence type="ECO:0000313" key="6">
    <source>
        <dbReference type="Proteomes" id="UP000065220"/>
    </source>
</evidence>
<keyword evidence="6" id="KW-1185">Reference proteome</keyword>
<protein>
    <submittedName>
        <fullName evidence="5">SAM-dependent methyltransferase</fullName>
    </submittedName>
</protein>
<dbReference type="GO" id="GO:0032259">
    <property type="term" value="P:methylation"/>
    <property type="evidence" value="ECO:0007669"/>
    <property type="project" value="UniProtKB-KW"/>
</dbReference>
<sequence length="204" mass="22465">MPATYWNHNAAFHRELVRDASTRGGRALDVGCGDGLLMVRLAEVCEEVIGVDTDPAALERARVRAAGLPAVSVVNGSVVDARMMAELGVFETVTCVATLHHLPMRAGLRALGRLVAPGGRLIVIGLARNESLLDWTLAILGVIPNRLVGVWRHEALDVGVPVAEPSESLRRISDAARELLPGVRLRRRFHYRYRLTWDRPEKDR</sequence>
<gene>
    <name evidence="5" type="ORF">AXF14_09475</name>
</gene>
<accession>A0A0X8JGT0</accession>
<evidence type="ECO:0000256" key="1">
    <source>
        <dbReference type="ARBA" id="ARBA00022603"/>
    </source>
</evidence>
<keyword evidence="3" id="KW-0949">S-adenosyl-L-methionine</keyword>
<dbReference type="InterPro" id="IPR029063">
    <property type="entry name" value="SAM-dependent_MTases_sf"/>
</dbReference>
<evidence type="ECO:0000256" key="3">
    <source>
        <dbReference type="ARBA" id="ARBA00022691"/>
    </source>
</evidence>
<dbReference type="KEGG" id="ard:AXF14_09475"/>
<dbReference type="InterPro" id="IPR041698">
    <property type="entry name" value="Methyltransf_25"/>
</dbReference>
<dbReference type="EMBL" id="CP014228">
    <property type="protein sequence ID" value="AMD88540.1"/>
    <property type="molecule type" value="Genomic_DNA"/>
</dbReference>
<dbReference type="SUPFAM" id="SSF53335">
    <property type="entry name" value="S-adenosyl-L-methionine-dependent methyltransferases"/>
    <property type="match status" value="1"/>
</dbReference>
<organism evidence="5 6">
    <name type="scientific">Actinomyces radicidentis</name>
    <dbReference type="NCBI Taxonomy" id="111015"/>
    <lineage>
        <taxon>Bacteria</taxon>
        <taxon>Bacillati</taxon>
        <taxon>Actinomycetota</taxon>
        <taxon>Actinomycetes</taxon>
        <taxon>Actinomycetales</taxon>
        <taxon>Actinomycetaceae</taxon>
        <taxon>Actinomyces</taxon>
    </lineage>
</organism>
<dbReference type="CDD" id="cd02440">
    <property type="entry name" value="AdoMet_MTases"/>
    <property type="match status" value="1"/>
</dbReference>
<dbReference type="STRING" id="111015.AXF14_09475"/>
<dbReference type="GO" id="GO:0008168">
    <property type="term" value="F:methyltransferase activity"/>
    <property type="evidence" value="ECO:0007669"/>
    <property type="project" value="UniProtKB-KW"/>
</dbReference>
<proteinExistence type="predicted"/>
<evidence type="ECO:0000313" key="5">
    <source>
        <dbReference type="EMBL" id="AMD88540.1"/>
    </source>
</evidence>
<keyword evidence="1 5" id="KW-0489">Methyltransferase</keyword>
<dbReference type="Pfam" id="PF13649">
    <property type="entry name" value="Methyltransf_25"/>
    <property type="match status" value="1"/>
</dbReference>
<feature type="domain" description="Methyltransferase" evidence="4">
    <location>
        <begin position="28"/>
        <end position="119"/>
    </location>
</feature>
<dbReference type="PANTHER" id="PTHR43464">
    <property type="entry name" value="METHYLTRANSFERASE"/>
    <property type="match status" value="1"/>
</dbReference>
<dbReference type="Gene3D" id="3.40.50.150">
    <property type="entry name" value="Vaccinia Virus protein VP39"/>
    <property type="match status" value="1"/>
</dbReference>
<dbReference type="Proteomes" id="UP000065220">
    <property type="component" value="Chromosome"/>
</dbReference>
<name>A0A0X8JGT0_ACTRD</name>
<dbReference type="AlphaFoldDB" id="A0A0X8JGT0"/>